<dbReference type="Gene3D" id="3.40.50.150">
    <property type="entry name" value="Vaccinia Virus protein VP39"/>
    <property type="match status" value="1"/>
</dbReference>
<dbReference type="EMBL" id="CP018911">
    <property type="protein sequence ID" value="AZU03102.1"/>
    <property type="molecule type" value="Genomic_DNA"/>
</dbReference>
<reference evidence="1 2" key="1">
    <citation type="submission" date="2016-12" db="EMBL/GenBank/DDBJ databases">
        <title>The genome of dimorphic prosthecate Glycocaulis alkaliphilus 6b-8t, isolated from crude oil dictates its adaptability in petroleum environments.</title>
        <authorList>
            <person name="Wu X.-L."/>
            <person name="Geng S."/>
        </authorList>
    </citation>
    <scope>NUCLEOTIDE SEQUENCE [LARGE SCALE GENOMIC DNA]</scope>
    <source>
        <strain evidence="1 2">6B-8</strain>
    </source>
</reference>
<gene>
    <name evidence="1" type="ORF">X907_0555</name>
</gene>
<keyword evidence="2" id="KW-1185">Reference proteome</keyword>
<evidence type="ECO:0000313" key="2">
    <source>
        <dbReference type="Proteomes" id="UP000286954"/>
    </source>
</evidence>
<dbReference type="OrthoDB" id="7875208at2"/>
<dbReference type="Pfam" id="PF13578">
    <property type="entry name" value="Methyltransf_24"/>
    <property type="match status" value="1"/>
</dbReference>
<name>A0A3T0E701_9PROT</name>
<dbReference type="InterPro" id="IPR029063">
    <property type="entry name" value="SAM-dependent_MTases_sf"/>
</dbReference>
<dbReference type="SUPFAM" id="SSF53335">
    <property type="entry name" value="S-adenosyl-L-methionine-dependent methyltransferases"/>
    <property type="match status" value="1"/>
</dbReference>
<organism evidence="1 2">
    <name type="scientific">Glycocaulis alkaliphilus</name>
    <dbReference type="NCBI Taxonomy" id="1434191"/>
    <lineage>
        <taxon>Bacteria</taxon>
        <taxon>Pseudomonadati</taxon>
        <taxon>Pseudomonadota</taxon>
        <taxon>Alphaproteobacteria</taxon>
        <taxon>Maricaulales</taxon>
        <taxon>Maricaulaceae</taxon>
        <taxon>Glycocaulis</taxon>
    </lineage>
</organism>
<dbReference type="Proteomes" id="UP000286954">
    <property type="component" value="Chromosome"/>
</dbReference>
<dbReference type="RefSeq" id="WP_127565520.1">
    <property type="nucleotide sequence ID" value="NZ_BMFB01000002.1"/>
</dbReference>
<dbReference type="AlphaFoldDB" id="A0A3T0E701"/>
<proteinExistence type="predicted"/>
<accession>A0A3T0E701</accession>
<dbReference type="KEGG" id="gak:X907_0555"/>
<protein>
    <submittedName>
        <fullName evidence="1">Uncharacterized protein</fullName>
    </submittedName>
</protein>
<sequence>MTAFERARQRADRFEGMMGPISIGLFEAFLELQLKSGVHGNMVEYGVYRGRSAAVALSKLRASERMMLVDAAVKYPEFVKLKSINPNFDFIEGKSEQLVDDDRLRAFLEAGVRFSHHDASHFYDNVAAEMALMEPFILPRGLMVLDDFGNPSYMQVVAACFHHLARTDCNLEVFLYANNKAYLCRKEDFEFYAGFVLEKMLPRLHAVGLNVYLSRTDNNARYRGFSIALKSKATDDDLYGLSFFGDRFYQL</sequence>
<evidence type="ECO:0000313" key="1">
    <source>
        <dbReference type="EMBL" id="AZU03102.1"/>
    </source>
</evidence>